<proteinExistence type="predicted"/>
<evidence type="ECO:0000313" key="2">
    <source>
        <dbReference type="Proteomes" id="UP000277212"/>
    </source>
</evidence>
<keyword evidence="2" id="KW-1185">Reference proteome</keyword>
<dbReference type="AlphaFoldDB" id="A0A3M2REB7"/>
<accession>A0A3M2REB7</accession>
<organism evidence="1 2">
    <name type="scientific">Fusarium kuroshium</name>
    <dbReference type="NCBI Taxonomy" id="2010991"/>
    <lineage>
        <taxon>Eukaryota</taxon>
        <taxon>Fungi</taxon>
        <taxon>Dikarya</taxon>
        <taxon>Ascomycota</taxon>
        <taxon>Pezizomycotina</taxon>
        <taxon>Sordariomycetes</taxon>
        <taxon>Hypocreomycetidae</taxon>
        <taxon>Hypocreales</taxon>
        <taxon>Nectriaceae</taxon>
        <taxon>Fusarium</taxon>
        <taxon>Fusarium solani species complex</taxon>
    </lineage>
</organism>
<evidence type="ECO:0000313" key="1">
    <source>
        <dbReference type="EMBL" id="RMJ03519.1"/>
    </source>
</evidence>
<comment type="caution">
    <text evidence="1">The sequence shown here is derived from an EMBL/GenBank/DDBJ whole genome shotgun (WGS) entry which is preliminary data.</text>
</comment>
<dbReference type="EMBL" id="NKUJ01000511">
    <property type="protein sequence ID" value="RMJ03519.1"/>
    <property type="molecule type" value="Genomic_DNA"/>
</dbReference>
<dbReference type="OrthoDB" id="5049926at2759"/>
<reference evidence="1 2" key="1">
    <citation type="submission" date="2017-06" db="EMBL/GenBank/DDBJ databases">
        <title>Comparative genomic analysis of Ambrosia Fusariam Clade fungi.</title>
        <authorList>
            <person name="Stajich J.E."/>
            <person name="Carrillo J."/>
            <person name="Kijimoto T."/>
            <person name="Eskalen A."/>
            <person name="O'Donnell K."/>
            <person name="Kasson M."/>
        </authorList>
    </citation>
    <scope>NUCLEOTIDE SEQUENCE [LARGE SCALE GENOMIC DNA]</scope>
    <source>
        <strain evidence="1">UCR3666</strain>
    </source>
</reference>
<sequence length="292" mass="33312">MNCMLLYSKAFPRGPYKLISTRLRLRQGEVIFQGDGLCFCRMGRDGSFPPGAAFMHFPCYSLYFGLRPLPRGILHHKRNRLATAMTFRGFDKAPFNRHYTVRFPQDDVPIDAFLETAAQFGYSRLKTLPNEVLFMIIRLYEGASFMEAVQVMSTALYIRALPFTRNCAWGYLADVVSWRRGQARPTLARGVQLGPVRITLDPRGIYRIDHETGGIPSCTQHFVHIEEPQVEGVKMYFKDGLAWLQRPRGYRWFKIDGPPSTRGMDMATPVTSLCPLWTTPATSLSCEHQDGE</sequence>
<name>A0A3M2REB7_9HYPO</name>
<dbReference type="Proteomes" id="UP000277212">
    <property type="component" value="Unassembled WGS sequence"/>
</dbReference>
<protein>
    <submittedName>
        <fullName evidence="1">Uncharacterized protein</fullName>
    </submittedName>
</protein>
<gene>
    <name evidence="1" type="ORF">CDV36_014958</name>
</gene>